<gene>
    <name evidence="1" type="ORF">PEPS_33220</name>
</gene>
<dbReference type="EMBL" id="AP025293">
    <property type="protein sequence ID" value="BDD01042.1"/>
    <property type="molecule type" value="Genomic_DNA"/>
</dbReference>
<dbReference type="RefSeq" id="WP_332921893.1">
    <property type="nucleotide sequence ID" value="NZ_AP025293.1"/>
</dbReference>
<proteinExistence type="predicted"/>
<sequence length="167" mass="20402">MNIHDIILKAEEQLYFEGFKKVGAFKECDYKMYLAHYIINEIERYDDKDHLRIWTNSRIKDNGKDPLDIVIADIKQDRIIAVINVKTWFKELDWIERIYHLCKDGDPSIQRYFISYHSPDHKLRVQTFKESMQMKYPQLHFLPRAFKEDIFYNHQVAEFYRKKFSTK</sequence>
<accession>A0ABN6LDB9</accession>
<organism evidence="1 2">
    <name type="scientific">Persicobacter psychrovividus</name>
    <dbReference type="NCBI Taxonomy" id="387638"/>
    <lineage>
        <taxon>Bacteria</taxon>
        <taxon>Pseudomonadati</taxon>
        <taxon>Bacteroidota</taxon>
        <taxon>Cytophagia</taxon>
        <taxon>Cytophagales</taxon>
        <taxon>Persicobacteraceae</taxon>
        <taxon>Persicobacter</taxon>
    </lineage>
</organism>
<keyword evidence="2" id="KW-1185">Reference proteome</keyword>
<geneLocation type="plasmid" evidence="1 2">
    <name>pPP1</name>
</geneLocation>
<dbReference type="Proteomes" id="UP001354989">
    <property type="component" value="Plasmid pPP1"/>
</dbReference>
<reference evidence="1 2" key="1">
    <citation type="submission" date="2021-12" db="EMBL/GenBank/DDBJ databases">
        <title>Genome sequencing of bacteria with rrn-lacking chromosome and rrn-plasmid.</title>
        <authorList>
            <person name="Anda M."/>
            <person name="Iwasaki W."/>
        </authorList>
    </citation>
    <scope>NUCLEOTIDE SEQUENCE [LARGE SCALE GENOMIC DNA]</scope>
    <source>
        <strain evidence="1 2">NBRC 101262</strain>
        <plasmid evidence="1 2">pPP1</plasmid>
    </source>
</reference>
<keyword evidence="1" id="KW-0614">Plasmid</keyword>
<evidence type="ECO:0000313" key="2">
    <source>
        <dbReference type="Proteomes" id="UP001354989"/>
    </source>
</evidence>
<name>A0ABN6LDB9_9BACT</name>
<protein>
    <submittedName>
        <fullName evidence="1">Uncharacterized protein</fullName>
    </submittedName>
</protein>
<evidence type="ECO:0000313" key="1">
    <source>
        <dbReference type="EMBL" id="BDD01042.1"/>
    </source>
</evidence>